<organism evidence="2 4">
    <name type="scientific">Paenibacillus macerans</name>
    <name type="common">Bacillus macerans</name>
    <dbReference type="NCBI Taxonomy" id="44252"/>
    <lineage>
        <taxon>Bacteria</taxon>
        <taxon>Bacillati</taxon>
        <taxon>Bacillota</taxon>
        <taxon>Bacilli</taxon>
        <taxon>Bacillales</taxon>
        <taxon>Paenibacillaceae</taxon>
        <taxon>Paenibacillus</taxon>
    </lineage>
</organism>
<dbReference type="Pfam" id="PF13302">
    <property type="entry name" value="Acetyltransf_3"/>
    <property type="match status" value="1"/>
</dbReference>
<dbReference type="InterPro" id="IPR016181">
    <property type="entry name" value="Acyl_CoA_acyltransferase"/>
</dbReference>
<dbReference type="EMBL" id="WNZZ01000012">
    <property type="protein sequence ID" value="MUG24094.1"/>
    <property type="molecule type" value="Genomic_DNA"/>
</dbReference>
<keyword evidence="2" id="KW-0808">Transferase</keyword>
<dbReference type="GeneID" id="77007813"/>
<dbReference type="EMBL" id="JMQA01000041">
    <property type="protein sequence ID" value="KFM95977.1"/>
    <property type="molecule type" value="Genomic_DNA"/>
</dbReference>
<comment type="caution">
    <text evidence="2">The sequence shown here is derived from an EMBL/GenBank/DDBJ whole genome shotgun (WGS) entry which is preliminary data.</text>
</comment>
<reference evidence="2 4" key="1">
    <citation type="submission" date="2014-04" db="EMBL/GenBank/DDBJ databases">
        <authorList>
            <person name="Bishop-Lilly K.A."/>
            <person name="Broomall S.M."/>
            <person name="Chain P.S."/>
            <person name="Chertkov O."/>
            <person name="Coyne S.R."/>
            <person name="Daligault H.E."/>
            <person name="Davenport K.W."/>
            <person name="Erkkila T."/>
            <person name="Frey K.G."/>
            <person name="Gibbons H.S."/>
            <person name="Gu W."/>
            <person name="Jaissle J."/>
            <person name="Johnson S.L."/>
            <person name="Koroleva G.I."/>
            <person name="Ladner J.T."/>
            <person name="Lo C.-C."/>
            <person name="Minogue T.D."/>
            <person name="Munk C."/>
            <person name="Palacios G.F."/>
            <person name="Redden C.L."/>
            <person name="Rosenzweig C.N."/>
            <person name="Scholz M.B."/>
            <person name="Teshima H."/>
            <person name="Xu Y."/>
        </authorList>
    </citation>
    <scope>NUCLEOTIDE SEQUENCE [LARGE SCALE GENOMIC DNA]</scope>
    <source>
        <strain evidence="2 4">8244</strain>
    </source>
</reference>
<dbReference type="Gene3D" id="3.40.630.30">
    <property type="match status" value="1"/>
</dbReference>
<dbReference type="CDD" id="cd04301">
    <property type="entry name" value="NAT_SF"/>
    <property type="match status" value="1"/>
</dbReference>
<dbReference type="Proteomes" id="UP000029278">
    <property type="component" value="Unassembled WGS sequence"/>
</dbReference>
<sequence length="186" mass="21406">MKYFKKMEADRLYLSPVNPEDIETYTKWINNLSLSLKIGSPAEVFSLPREQSVLENMAREGQNFAVVLKNNDELIGNCSLFAIDQVRRVAELGIFIGEDRQRGMGYGAEAIKLLCEYGFKILNLNNIMLRVFEFNEPAIKCYEKAGFRLFGRRSQSYLVNGKAYDELYMEILRDGMTSRYLDAVLP</sequence>
<gene>
    <name evidence="2" type="ORF">DJ90_2168</name>
    <name evidence="3" type="ORF">GNQ08_17030</name>
</gene>
<reference evidence="3 5" key="2">
    <citation type="submission" date="2019-11" db="EMBL/GenBank/DDBJ databases">
        <title>Draft genome sequences of five Paenibacillus species of dairy origin.</title>
        <authorList>
            <person name="Olajide A.M."/>
            <person name="Chen S."/>
            <person name="Lapointe G."/>
        </authorList>
    </citation>
    <scope>NUCLEOTIDE SEQUENCE [LARGE SCALE GENOMIC DNA]</scope>
    <source>
        <strain evidence="3 5">3CT49</strain>
    </source>
</reference>
<dbReference type="SUPFAM" id="SSF55729">
    <property type="entry name" value="Acyl-CoA N-acyltransferases (Nat)"/>
    <property type="match status" value="1"/>
</dbReference>
<evidence type="ECO:0000259" key="1">
    <source>
        <dbReference type="PROSITE" id="PS51186"/>
    </source>
</evidence>
<dbReference type="STRING" id="44252.DJ90_2168"/>
<dbReference type="PANTHER" id="PTHR43415:SF3">
    <property type="entry name" value="GNAT-FAMILY ACETYLTRANSFERASE"/>
    <property type="match status" value="1"/>
</dbReference>
<accession>A0A090YDP2</accession>
<dbReference type="RefSeq" id="WP_036623799.1">
    <property type="nucleotide sequence ID" value="NZ_BGML01000008.1"/>
</dbReference>
<name>A0A090YDP2_PAEMA</name>
<feature type="domain" description="N-acetyltransferase" evidence="1">
    <location>
        <begin position="12"/>
        <end position="174"/>
    </location>
</feature>
<dbReference type="HOGENOM" id="CLU_013985_3_2_9"/>
<dbReference type="InterPro" id="IPR000182">
    <property type="entry name" value="GNAT_dom"/>
</dbReference>
<evidence type="ECO:0000313" key="5">
    <source>
        <dbReference type="Proteomes" id="UP000442469"/>
    </source>
</evidence>
<dbReference type="PATRIC" id="fig|44252.3.peg.5038"/>
<dbReference type="PANTHER" id="PTHR43415">
    <property type="entry name" value="SPERMIDINE N(1)-ACETYLTRANSFERASE"/>
    <property type="match status" value="1"/>
</dbReference>
<dbReference type="Proteomes" id="UP000442469">
    <property type="component" value="Unassembled WGS sequence"/>
</dbReference>
<keyword evidence="4" id="KW-1185">Reference proteome</keyword>
<dbReference type="AlphaFoldDB" id="A0A090YDP2"/>
<proteinExistence type="predicted"/>
<dbReference type="PROSITE" id="PS51186">
    <property type="entry name" value="GNAT"/>
    <property type="match status" value="1"/>
</dbReference>
<evidence type="ECO:0000313" key="4">
    <source>
        <dbReference type="Proteomes" id="UP000029278"/>
    </source>
</evidence>
<evidence type="ECO:0000313" key="3">
    <source>
        <dbReference type="EMBL" id="MUG24094.1"/>
    </source>
</evidence>
<dbReference type="GO" id="GO:0016747">
    <property type="term" value="F:acyltransferase activity, transferring groups other than amino-acyl groups"/>
    <property type="evidence" value="ECO:0007669"/>
    <property type="project" value="InterPro"/>
</dbReference>
<dbReference type="OrthoDB" id="9795206at2"/>
<protein>
    <submittedName>
        <fullName evidence="2">Acetyltransferase family protein</fullName>
    </submittedName>
    <submittedName>
        <fullName evidence="3">GNAT family N-acetyltransferase</fullName>
    </submittedName>
</protein>
<evidence type="ECO:0000313" key="2">
    <source>
        <dbReference type="EMBL" id="KFM95977.1"/>
    </source>
</evidence>